<dbReference type="AlphaFoldDB" id="A0A9X6PN86"/>
<dbReference type="Proteomes" id="UP000195087">
    <property type="component" value="Unassembled WGS sequence"/>
</dbReference>
<evidence type="ECO:0000313" key="2">
    <source>
        <dbReference type="Proteomes" id="UP000195087"/>
    </source>
</evidence>
<dbReference type="EMBL" id="NFEH01000123">
    <property type="protein sequence ID" value="OTZ67340.1"/>
    <property type="molecule type" value="Genomic_DNA"/>
</dbReference>
<comment type="caution">
    <text evidence="1">The sequence shown here is derived from an EMBL/GenBank/DDBJ whole genome shotgun (WGS) entry which is preliminary data.</text>
</comment>
<reference evidence="1 2" key="1">
    <citation type="submission" date="2016-10" db="EMBL/GenBank/DDBJ databases">
        <title>Comparative genomics of Bacillus thuringiensis reveals a path to pathogens against multiple invertebrate hosts.</title>
        <authorList>
            <person name="Zheng J."/>
            <person name="Gao Q."/>
            <person name="Liu H."/>
            <person name="Peng D."/>
            <person name="Ruan L."/>
            <person name="Sun M."/>
        </authorList>
    </citation>
    <scope>NUCLEOTIDE SEQUENCE [LARGE SCALE GENOMIC DNA]</scope>
    <source>
        <strain evidence="1">BGSC 4W1</strain>
    </source>
</reference>
<sequence length="72" mass="8507">MEEFISTSKRNYDGYYNQKVDELAKQALETLDIEKRKEIYKKLYQELSEAPPIIFLNNSKMVSTHHARIQGL</sequence>
<organism evidence="1 2">
    <name type="scientific">Bacillus thuringiensis serovar kumamotoensis</name>
    <dbReference type="NCBI Taxonomy" id="132267"/>
    <lineage>
        <taxon>Bacteria</taxon>
        <taxon>Bacillati</taxon>
        <taxon>Bacillota</taxon>
        <taxon>Bacilli</taxon>
        <taxon>Bacillales</taxon>
        <taxon>Bacillaceae</taxon>
        <taxon>Bacillus</taxon>
        <taxon>Bacillus cereus group</taxon>
    </lineage>
</organism>
<dbReference type="SUPFAM" id="SSF53850">
    <property type="entry name" value="Periplasmic binding protein-like II"/>
    <property type="match status" value="1"/>
</dbReference>
<proteinExistence type="predicted"/>
<protein>
    <submittedName>
        <fullName evidence="1">Oligopeptide-binding protein oppA</fullName>
    </submittedName>
</protein>
<dbReference type="Gene3D" id="3.10.105.10">
    <property type="entry name" value="Dipeptide-binding Protein, Domain 3"/>
    <property type="match status" value="1"/>
</dbReference>
<dbReference type="Gene3D" id="3.40.190.10">
    <property type="entry name" value="Periplasmic binding protein-like II"/>
    <property type="match status" value="1"/>
</dbReference>
<accession>A0A9X6PN86</accession>
<name>A0A9X6PN86_BACUK</name>
<gene>
    <name evidence="1" type="ORF">BK769_30700</name>
</gene>
<evidence type="ECO:0000313" key="1">
    <source>
        <dbReference type="EMBL" id="OTZ67340.1"/>
    </source>
</evidence>